<dbReference type="AlphaFoldDB" id="A0A0J6V9N1"/>
<proteinExistence type="predicted"/>
<accession>A0A0J6V9N1</accession>
<dbReference type="EMBL" id="LABX01000082">
    <property type="protein sequence ID" value="KMO35701.1"/>
    <property type="molecule type" value="Genomic_DNA"/>
</dbReference>
<evidence type="ECO:0000313" key="2">
    <source>
        <dbReference type="Proteomes" id="UP000035929"/>
    </source>
</evidence>
<comment type="caution">
    <text evidence="1">The sequence shown here is derived from an EMBL/GenBank/DDBJ whole genome shotgun (WGS) entry which is preliminary data.</text>
</comment>
<gene>
    <name evidence="1" type="ORF">VP06_11610</name>
</gene>
<dbReference type="Proteomes" id="UP000035929">
    <property type="component" value="Unassembled WGS sequence"/>
</dbReference>
<evidence type="ECO:0000313" key="1">
    <source>
        <dbReference type="EMBL" id="KMO35701.1"/>
    </source>
</evidence>
<protein>
    <submittedName>
        <fullName evidence="1">Uncharacterized protein</fullName>
    </submittedName>
</protein>
<organism evidence="1 2">
    <name type="scientific">Methylobacterium aquaticum</name>
    <dbReference type="NCBI Taxonomy" id="270351"/>
    <lineage>
        <taxon>Bacteria</taxon>
        <taxon>Pseudomonadati</taxon>
        <taxon>Pseudomonadota</taxon>
        <taxon>Alphaproteobacteria</taxon>
        <taxon>Hyphomicrobiales</taxon>
        <taxon>Methylobacteriaceae</taxon>
        <taxon>Methylobacterium</taxon>
    </lineage>
</organism>
<reference evidence="1 2" key="1">
    <citation type="submission" date="2015-03" db="EMBL/GenBank/DDBJ databases">
        <title>Genome sequencing of Methylobacterium aquaticum DSM16371 type strain.</title>
        <authorList>
            <person name="Chaudhry V."/>
            <person name="Patil P.B."/>
        </authorList>
    </citation>
    <scope>NUCLEOTIDE SEQUENCE [LARGE SCALE GENOMIC DNA]</scope>
    <source>
        <strain evidence="1 2">DSM 16371</strain>
    </source>
</reference>
<name>A0A0J6V9N1_9HYPH</name>
<sequence length="184" mass="21320">MGRSEGPADLSILLDVIDSMPADMLSECRDERPPQERHGLECCPRLPSRRWSRCLIGIVRHDDRTKSRQGRFRLPRHDGQQGAGRRVRHGAALLPVAHRRQRNVQRLRELTLCQAQANPHVPRTRHDPRGSQLDIRIEAVLLLIGPDMLLRRRIQFGFVHLGAMQERLAQTEFRHRVRSFLFEG</sequence>